<sequence length="82" mass="8871">MRRGKALVLLLLLLVLGRTGACLRVPRLFACPSSPPLTSAVRPVVQLQARTGGAGCRHCFKFAHTRHHTSSRPAVLLQAFGK</sequence>
<evidence type="ECO:0000256" key="1">
    <source>
        <dbReference type="SAM" id="SignalP"/>
    </source>
</evidence>
<name>K5WM50_PHACS</name>
<proteinExistence type="predicted"/>
<reference evidence="2 3" key="1">
    <citation type="journal article" date="2012" name="BMC Genomics">
        <title>Comparative genomics of the white-rot fungi, Phanerochaete carnosa and P. chrysosporium, to elucidate the genetic basis of the distinct wood types they colonize.</title>
        <authorList>
            <person name="Suzuki H."/>
            <person name="MacDonald J."/>
            <person name="Syed K."/>
            <person name="Salamov A."/>
            <person name="Hori C."/>
            <person name="Aerts A."/>
            <person name="Henrissat B."/>
            <person name="Wiebenga A."/>
            <person name="vanKuyk P.A."/>
            <person name="Barry K."/>
            <person name="Lindquist E."/>
            <person name="LaButti K."/>
            <person name="Lapidus A."/>
            <person name="Lucas S."/>
            <person name="Coutinho P."/>
            <person name="Gong Y."/>
            <person name="Samejima M."/>
            <person name="Mahadevan R."/>
            <person name="Abou-Zaid M."/>
            <person name="de Vries R.P."/>
            <person name="Igarashi K."/>
            <person name="Yadav J.S."/>
            <person name="Grigoriev I.V."/>
            <person name="Master E.R."/>
        </authorList>
    </citation>
    <scope>NUCLEOTIDE SEQUENCE [LARGE SCALE GENOMIC DNA]</scope>
    <source>
        <strain evidence="2 3">HHB-10118-sp</strain>
    </source>
</reference>
<dbReference type="Proteomes" id="UP000008370">
    <property type="component" value="Unassembled WGS sequence"/>
</dbReference>
<dbReference type="RefSeq" id="XP_007400486.1">
    <property type="nucleotide sequence ID" value="XM_007400424.1"/>
</dbReference>
<dbReference type="InParanoid" id="K5WM50"/>
<keyword evidence="1" id="KW-0732">Signal</keyword>
<dbReference type="EMBL" id="JH930477">
    <property type="protein sequence ID" value="EKM51342.1"/>
    <property type="molecule type" value="Genomic_DNA"/>
</dbReference>
<feature type="chain" id="PRO_5003889533" description="Secreted protein" evidence="1">
    <location>
        <begin position="22"/>
        <end position="82"/>
    </location>
</feature>
<evidence type="ECO:0000313" key="3">
    <source>
        <dbReference type="Proteomes" id="UP000008370"/>
    </source>
</evidence>
<evidence type="ECO:0008006" key="4">
    <source>
        <dbReference type="Google" id="ProtNLM"/>
    </source>
</evidence>
<accession>K5WM50</accession>
<dbReference type="AlphaFoldDB" id="K5WM50"/>
<evidence type="ECO:0000313" key="2">
    <source>
        <dbReference type="EMBL" id="EKM51342.1"/>
    </source>
</evidence>
<feature type="signal peptide" evidence="1">
    <location>
        <begin position="1"/>
        <end position="21"/>
    </location>
</feature>
<gene>
    <name evidence="2" type="ORF">PHACADRAFT_263400</name>
</gene>
<dbReference type="KEGG" id="pco:PHACADRAFT_263400"/>
<dbReference type="GeneID" id="18918545"/>
<keyword evidence="3" id="KW-1185">Reference proteome</keyword>
<protein>
    <recommendedName>
        <fullName evidence="4">Secreted protein</fullName>
    </recommendedName>
</protein>
<organism evidence="2 3">
    <name type="scientific">Phanerochaete carnosa (strain HHB-10118-sp)</name>
    <name type="common">White-rot fungus</name>
    <name type="synonym">Peniophora carnosa</name>
    <dbReference type="NCBI Taxonomy" id="650164"/>
    <lineage>
        <taxon>Eukaryota</taxon>
        <taxon>Fungi</taxon>
        <taxon>Dikarya</taxon>
        <taxon>Basidiomycota</taxon>
        <taxon>Agaricomycotina</taxon>
        <taxon>Agaricomycetes</taxon>
        <taxon>Polyporales</taxon>
        <taxon>Phanerochaetaceae</taxon>
        <taxon>Phanerochaete</taxon>
    </lineage>
</organism>
<dbReference type="HOGENOM" id="CLU_2559024_0_0_1"/>